<dbReference type="RefSeq" id="WP_014426021.1">
    <property type="nucleotide sequence ID" value="NC_017069.1"/>
</dbReference>
<geneLocation type="plasmid" evidence="1 2">
    <name>pSRC4</name>
</geneLocation>
<evidence type="ECO:0000313" key="1">
    <source>
        <dbReference type="EMBL" id="BAL84721.1"/>
    </source>
</evidence>
<proteinExistence type="predicted"/>
<accession>I0GVD4</accession>
<evidence type="ECO:0000313" key="2">
    <source>
        <dbReference type="Proteomes" id="UP000007887"/>
    </source>
</evidence>
<protein>
    <submittedName>
        <fullName evidence="1">Uncharacterized protein</fullName>
    </submittedName>
</protein>
<name>I0GVD4_SELRL</name>
<organism evidence="1 2">
    <name type="scientific">Selenomonas ruminantium subsp. lactilytica (strain NBRC 103574 / TAM6421)</name>
    <dbReference type="NCBI Taxonomy" id="927704"/>
    <lineage>
        <taxon>Bacteria</taxon>
        <taxon>Bacillati</taxon>
        <taxon>Bacillota</taxon>
        <taxon>Negativicutes</taxon>
        <taxon>Selenomonadales</taxon>
        <taxon>Selenomonadaceae</taxon>
        <taxon>Selenomonas</taxon>
    </lineage>
</organism>
<dbReference type="InterPro" id="IPR009394">
    <property type="entry name" value="MmcB-like"/>
</dbReference>
<dbReference type="Pfam" id="PF06319">
    <property type="entry name" value="MmcB-like"/>
    <property type="match status" value="1"/>
</dbReference>
<dbReference type="OrthoDB" id="2190431at2"/>
<keyword evidence="1" id="KW-0614">Plasmid</keyword>
<dbReference type="EMBL" id="AP012294">
    <property type="protein sequence ID" value="BAL84721.1"/>
    <property type="molecule type" value="Genomic_DNA"/>
</dbReference>
<reference evidence="1 2" key="1">
    <citation type="submission" date="2011-10" db="EMBL/GenBank/DDBJ databases">
        <title>Whole genome sequence of Selenomonas ruminantium subsp. lactilytica TAM6421.</title>
        <authorList>
            <person name="Oguchi A."/>
            <person name="Ankai A."/>
            <person name="Kaneko J."/>
            <person name="Yamada-Narita S."/>
            <person name="Fukui S."/>
            <person name="Takahashi M."/>
            <person name="Onodera T."/>
            <person name="Kojima S."/>
            <person name="Fushimi T."/>
            <person name="Abe N."/>
            <person name="Kamio Y."/>
            <person name="Yamazaki S."/>
            <person name="Fujita N."/>
        </authorList>
    </citation>
    <scope>NUCLEOTIDE SEQUENCE [LARGE SCALE GENOMIC DNA]</scope>
    <source>
        <strain evidence="2">NBRC 103574 / TAM6421</strain>
        <plasmid evidence="1 2">pSRC4</plasmid>
    </source>
</reference>
<sequence>MAKRPETLELENALMAKTVEFRTFGCPEVTIGWYGRKRVDFMQTNTKGIIWCYEIKVTVSDFHSKHGHNFMGHYNYYVMTPELYEQVKGEIPSEVGVLVGKYLDCKKKSKRKKLTAEQAEMMRLYLTRSMAREVKKNWKSHNGDIINEYERRVAYWKRAYEIERERNADRIQYRRR</sequence>
<dbReference type="HOGENOM" id="CLU_133194_0_0_9"/>
<dbReference type="PATRIC" id="fig|927704.6.peg.3485"/>
<dbReference type="KEGG" id="sri:SELR_pSRC400700"/>
<gene>
    <name evidence="1" type="ordered locus">SELR_pSRC400700</name>
</gene>
<dbReference type="Proteomes" id="UP000007887">
    <property type="component" value="Plasmid pSRC4"/>
</dbReference>
<dbReference type="AlphaFoldDB" id="I0GVD4"/>